<evidence type="ECO:0000313" key="8">
    <source>
        <dbReference type="EMBL" id="ATQ73855.1"/>
    </source>
</evidence>
<dbReference type="InterPro" id="IPR006143">
    <property type="entry name" value="RND_pump_MFP"/>
</dbReference>
<dbReference type="Gene3D" id="2.40.420.20">
    <property type="match status" value="1"/>
</dbReference>
<evidence type="ECO:0000259" key="7">
    <source>
        <dbReference type="Pfam" id="PF25967"/>
    </source>
</evidence>
<dbReference type="Pfam" id="PF25944">
    <property type="entry name" value="Beta-barrel_RND"/>
    <property type="match status" value="1"/>
</dbReference>
<feature type="domain" description="Multidrug resistance protein MdtA-like barrel-sandwich hybrid" evidence="5">
    <location>
        <begin position="82"/>
        <end position="222"/>
    </location>
</feature>
<dbReference type="InterPro" id="IPR058626">
    <property type="entry name" value="MdtA-like_b-barrel"/>
</dbReference>
<dbReference type="Pfam" id="PF25967">
    <property type="entry name" value="RND-MFP_C"/>
    <property type="match status" value="1"/>
</dbReference>
<reference evidence="8" key="1">
    <citation type="submission" date="2017-10" db="EMBL/GenBank/DDBJ databases">
        <title>Massilia psychrophilum sp. nov., a novel purple-pigmented bacterium isolated from Tianshan glacier, Xinjiang Municipality, China.</title>
        <authorList>
            <person name="Wang H."/>
        </authorList>
    </citation>
    <scope>NUCLEOTIDE SEQUENCE [LARGE SCALE GENOMIC DNA]</scope>
    <source>
        <strain evidence="8">B2</strain>
    </source>
</reference>
<dbReference type="NCBIfam" id="TIGR01730">
    <property type="entry name" value="RND_mfp"/>
    <property type="match status" value="1"/>
</dbReference>
<gene>
    <name evidence="8" type="ORF">CR152_04480</name>
</gene>
<comment type="subcellular location">
    <subcellularLocation>
        <location evidence="1">Cell membrane</location>
    </subcellularLocation>
</comment>
<dbReference type="OrthoDB" id="9783047at2"/>
<evidence type="ECO:0000259" key="5">
    <source>
        <dbReference type="Pfam" id="PF25917"/>
    </source>
</evidence>
<dbReference type="EMBL" id="CP024608">
    <property type="protein sequence ID" value="ATQ73855.1"/>
    <property type="molecule type" value="Genomic_DNA"/>
</dbReference>
<keyword evidence="3" id="KW-0813">Transport</keyword>
<comment type="similarity">
    <text evidence="2">Belongs to the membrane fusion protein (MFP) (TC 8.A.1) family.</text>
</comment>
<keyword evidence="9" id="KW-1185">Reference proteome</keyword>
<sequence length="397" mass="41220">MKKKSIVIIVGLAVLIGAGAWYLGRGGESAAPGEQQAGTPAAGEKNGKGGAQPPAIVNVVAPQRQDVPVVLQANASVTPVSTVDLHPQTTSTIRKVHIKEGQFVKAGELMFSLDDRSERANIDKARAQMARDAATFADLERQYKRSEELFAQKFIAQSAVDTLKSQRDSARALVGAGQAALQAEQVNASYSAIRAPMAGRVGAINVFPGSLVQLSTSLTTITQLDPINIAFSVPEAALGELLAAQKSGAVTVEALGTAGAKAASGKLSFIDNTVDPLAGSIKVKALFDNKATSLWPGQYVTARVTVQTIRNAVVIPQAAIISNSRGTFVYVVDADQSAKQVPVTRLHAFGVNAAVSGLNGDEKVITEGKQNLRPGGKVKLAEAANPARAGKSAVAAQ</sequence>
<dbReference type="PANTHER" id="PTHR30469:SF36">
    <property type="entry name" value="BLL3903 PROTEIN"/>
    <property type="match status" value="1"/>
</dbReference>
<dbReference type="Gene3D" id="1.10.287.470">
    <property type="entry name" value="Helix hairpin bin"/>
    <property type="match status" value="1"/>
</dbReference>
<name>A0A2D2DFX3_9BURK</name>
<dbReference type="Gene3D" id="2.40.50.100">
    <property type="match status" value="1"/>
</dbReference>
<dbReference type="KEGG" id="mass:CR152_04480"/>
<dbReference type="Pfam" id="PF25917">
    <property type="entry name" value="BSH_RND"/>
    <property type="match status" value="1"/>
</dbReference>
<dbReference type="GO" id="GO:1990281">
    <property type="term" value="C:efflux pump complex"/>
    <property type="evidence" value="ECO:0007669"/>
    <property type="project" value="TreeGrafter"/>
</dbReference>
<dbReference type="Proteomes" id="UP000229897">
    <property type="component" value="Chromosome"/>
</dbReference>
<dbReference type="PANTHER" id="PTHR30469">
    <property type="entry name" value="MULTIDRUG RESISTANCE PROTEIN MDTA"/>
    <property type="match status" value="1"/>
</dbReference>
<protein>
    <submittedName>
        <fullName evidence="8">Efflux transporter periplasmic adaptor subunit</fullName>
    </submittedName>
</protein>
<dbReference type="AlphaFoldDB" id="A0A2D2DFX3"/>
<accession>A0A2D2DFX3</accession>
<evidence type="ECO:0000256" key="2">
    <source>
        <dbReference type="ARBA" id="ARBA00009477"/>
    </source>
</evidence>
<evidence type="ECO:0000256" key="4">
    <source>
        <dbReference type="SAM" id="MobiDB-lite"/>
    </source>
</evidence>
<dbReference type="RefSeq" id="WP_099873848.1">
    <property type="nucleotide sequence ID" value="NZ_CP024608.1"/>
</dbReference>
<evidence type="ECO:0000256" key="1">
    <source>
        <dbReference type="ARBA" id="ARBA00004236"/>
    </source>
</evidence>
<evidence type="ECO:0000256" key="3">
    <source>
        <dbReference type="ARBA" id="ARBA00022448"/>
    </source>
</evidence>
<feature type="region of interest" description="Disordered" evidence="4">
    <location>
        <begin position="28"/>
        <end position="53"/>
    </location>
</feature>
<dbReference type="SUPFAM" id="SSF111369">
    <property type="entry name" value="HlyD-like secretion proteins"/>
    <property type="match status" value="1"/>
</dbReference>
<feature type="domain" description="Multidrug resistance protein MdtA-like C-terminal permuted SH3" evidence="7">
    <location>
        <begin position="311"/>
        <end position="370"/>
    </location>
</feature>
<dbReference type="InterPro" id="IPR058627">
    <property type="entry name" value="MdtA-like_C"/>
</dbReference>
<dbReference type="InterPro" id="IPR058625">
    <property type="entry name" value="MdtA-like_BSH"/>
</dbReference>
<evidence type="ECO:0000259" key="6">
    <source>
        <dbReference type="Pfam" id="PF25944"/>
    </source>
</evidence>
<feature type="domain" description="Multidrug resistance protein MdtA-like beta-barrel" evidence="6">
    <location>
        <begin position="226"/>
        <end position="307"/>
    </location>
</feature>
<dbReference type="GO" id="GO:0015562">
    <property type="term" value="F:efflux transmembrane transporter activity"/>
    <property type="evidence" value="ECO:0007669"/>
    <property type="project" value="TreeGrafter"/>
</dbReference>
<organism evidence="8 9">
    <name type="scientific">Massilia violaceinigra</name>
    <dbReference type="NCBI Taxonomy" id="2045208"/>
    <lineage>
        <taxon>Bacteria</taxon>
        <taxon>Pseudomonadati</taxon>
        <taxon>Pseudomonadota</taxon>
        <taxon>Betaproteobacteria</taxon>
        <taxon>Burkholderiales</taxon>
        <taxon>Oxalobacteraceae</taxon>
        <taxon>Telluria group</taxon>
        <taxon>Massilia</taxon>
    </lineage>
</organism>
<dbReference type="Gene3D" id="2.40.30.170">
    <property type="match status" value="1"/>
</dbReference>
<proteinExistence type="inferred from homology"/>
<evidence type="ECO:0000313" key="9">
    <source>
        <dbReference type="Proteomes" id="UP000229897"/>
    </source>
</evidence>